<reference evidence="2 3" key="1">
    <citation type="submission" date="2016-11" db="EMBL/GenBank/DDBJ databases">
        <title>Study of marine rhodopsin-containing bacteria.</title>
        <authorList>
            <person name="Yoshizawa S."/>
            <person name="Kumagai Y."/>
            <person name="Kogure K."/>
        </authorList>
    </citation>
    <scope>NUCLEOTIDE SEQUENCE [LARGE SCALE GENOMIC DNA]</scope>
    <source>
        <strain evidence="2 3">SG-29</strain>
    </source>
</reference>
<comment type="caution">
    <text evidence="2">The sequence shown here is derived from an EMBL/GenBank/DDBJ whole genome shotgun (WGS) entry which is preliminary data.</text>
</comment>
<organism evidence="2 3">
    <name type="scientific">Rubricoccus marinus</name>
    <dbReference type="NCBI Taxonomy" id="716817"/>
    <lineage>
        <taxon>Bacteria</taxon>
        <taxon>Pseudomonadati</taxon>
        <taxon>Rhodothermota</taxon>
        <taxon>Rhodothermia</taxon>
        <taxon>Rhodothermales</taxon>
        <taxon>Rubricoccaceae</taxon>
        <taxon>Rubricoccus</taxon>
    </lineage>
</organism>
<dbReference type="Proteomes" id="UP000216446">
    <property type="component" value="Unassembled WGS sequence"/>
</dbReference>
<dbReference type="RefSeq" id="WP_094545225.1">
    <property type="nucleotide sequence ID" value="NZ_MQWB01000001.1"/>
</dbReference>
<accession>A0A259TVJ5</accession>
<dbReference type="InParanoid" id="A0A259TVJ5"/>
<gene>
    <name evidence="2" type="ORF">BSZ36_00560</name>
</gene>
<evidence type="ECO:0000256" key="1">
    <source>
        <dbReference type="SAM" id="SignalP"/>
    </source>
</evidence>
<dbReference type="PROSITE" id="PS51257">
    <property type="entry name" value="PROKAR_LIPOPROTEIN"/>
    <property type="match status" value="1"/>
</dbReference>
<evidence type="ECO:0000313" key="3">
    <source>
        <dbReference type="Proteomes" id="UP000216446"/>
    </source>
</evidence>
<feature type="chain" id="PRO_5012423976" description="DUF4382 domain-containing protein" evidence="1">
    <location>
        <begin position="21"/>
        <end position="266"/>
    </location>
</feature>
<dbReference type="EMBL" id="MQWB01000001">
    <property type="protein sequence ID" value="OZC01604.1"/>
    <property type="molecule type" value="Genomic_DNA"/>
</dbReference>
<evidence type="ECO:0000313" key="2">
    <source>
        <dbReference type="EMBL" id="OZC01604.1"/>
    </source>
</evidence>
<proteinExistence type="predicted"/>
<keyword evidence="3" id="KW-1185">Reference proteome</keyword>
<sequence>MRPRSAVLLAVALGLSAALASCDSVVDAFVPDTITFDGVEIETLGDASFRLENDRLVVTNIGTSGEDGIGLWQSVDSAYLTFEPIDLPTNGTFGISVRDTDNEFLASIFAKDNGGGRHDIVFDIAPSIGVQAVTLQYLLGGQVLVEIPNFPFLNKTLRAETNAGSADGKNGSTRVVRSGGRYVVGQDYGEDDTKAAGAGAPEASGGCRFAQISLPVRVGDLTSVCADLVQVVIEDADLPADIRGAAVTGSYIDRFVITSVTVDDQE</sequence>
<name>A0A259TVJ5_9BACT</name>
<keyword evidence="1" id="KW-0732">Signal</keyword>
<dbReference type="AlphaFoldDB" id="A0A259TVJ5"/>
<feature type="signal peptide" evidence="1">
    <location>
        <begin position="1"/>
        <end position="20"/>
    </location>
</feature>
<protein>
    <recommendedName>
        <fullName evidence="4">DUF4382 domain-containing protein</fullName>
    </recommendedName>
</protein>
<evidence type="ECO:0008006" key="4">
    <source>
        <dbReference type="Google" id="ProtNLM"/>
    </source>
</evidence>